<evidence type="ECO:0000313" key="2">
    <source>
        <dbReference type="Proteomes" id="UP000037035"/>
    </source>
</evidence>
<evidence type="ECO:0000313" key="1">
    <source>
        <dbReference type="EMBL" id="KNZ57456.1"/>
    </source>
</evidence>
<organism evidence="1 2">
    <name type="scientific">Puccinia sorghi</name>
    <dbReference type="NCBI Taxonomy" id="27349"/>
    <lineage>
        <taxon>Eukaryota</taxon>
        <taxon>Fungi</taxon>
        <taxon>Dikarya</taxon>
        <taxon>Basidiomycota</taxon>
        <taxon>Pucciniomycotina</taxon>
        <taxon>Pucciniomycetes</taxon>
        <taxon>Pucciniales</taxon>
        <taxon>Pucciniaceae</taxon>
        <taxon>Puccinia</taxon>
    </lineage>
</organism>
<sequence length="325" mass="37005">MKSENNKISTTLMSSFAVWATFGRDTPVGAIIEARHTCMRKHNLQVIILSPTAPWLGLCNIPTPVPVYLFSFSSLISFLFLQSSNSFYLIPSRSSGIPDICISFLLISFVSLTHFVPIHSCYHLQVCSTLPLLQSPDCSFHSLPSAVEGPLMFVFFILIHVFFSHFPQSSNSFYLVPSQSSGVICVALLQSPDCLFHSQPSCLRFPCPALSLMDMDEDFQEAEEQLQQQLCGDSDKEEILTVSHSAHERFMADYLRACTTACVVSKNNFYPFFFLHFFKNWNFYFQKVFLSKSRTTTCIHHRHIPALALTNTGFQQYSLQDLYWY</sequence>
<comment type="caution">
    <text evidence="1">The sequence shown here is derived from an EMBL/GenBank/DDBJ whole genome shotgun (WGS) entry which is preliminary data.</text>
</comment>
<gene>
    <name evidence="1" type="ORF">VP01_2152g5</name>
</gene>
<dbReference type="EMBL" id="LAVV01007006">
    <property type="protein sequence ID" value="KNZ57456.1"/>
    <property type="molecule type" value="Genomic_DNA"/>
</dbReference>
<dbReference type="VEuPathDB" id="FungiDB:VP01_2152g5"/>
<proteinExistence type="predicted"/>
<keyword evidence="2" id="KW-1185">Reference proteome</keyword>
<dbReference type="Proteomes" id="UP000037035">
    <property type="component" value="Unassembled WGS sequence"/>
</dbReference>
<accession>A0A0L6V9J2</accession>
<dbReference type="AlphaFoldDB" id="A0A0L6V9J2"/>
<name>A0A0L6V9J2_9BASI</name>
<protein>
    <submittedName>
        <fullName evidence="1">Uncharacterized protein</fullName>
    </submittedName>
</protein>
<reference evidence="1 2" key="1">
    <citation type="submission" date="2015-08" db="EMBL/GenBank/DDBJ databases">
        <title>Next Generation Sequencing and Analysis of the Genome of Puccinia sorghi L Schw, the Causal Agent of Maize Common Rust.</title>
        <authorList>
            <person name="Rochi L."/>
            <person name="Burguener G."/>
            <person name="Darino M."/>
            <person name="Turjanski A."/>
            <person name="Kreff E."/>
            <person name="Dieguez M.J."/>
            <person name="Sacco F."/>
        </authorList>
    </citation>
    <scope>NUCLEOTIDE SEQUENCE [LARGE SCALE GENOMIC DNA]</scope>
    <source>
        <strain evidence="1 2">RO10H11247</strain>
    </source>
</reference>